<dbReference type="EMBL" id="QUZK01000042">
    <property type="protein sequence ID" value="RFF29719.1"/>
    <property type="molecule type" value="Genomic_DNA"/>
</dbReference>
<evidence type="ECO:0000313" key="2">
    <source>
        <dbReference type="Proteomes" id="UP000260351"/>
    </source>
</evidence>
<accession>A0A3E1K6Z5</accession>
<gene>
    <name evidence="1" type="ORF">DZC52_11620</name>
</gene>
<dbReference type="OrthoDB" id="5801779at2"/>
<name>A0A3E1K6Z5_9GAMM</name>
<protein>
    <submittedName>
        <fullName evidence="1">DUF721 domain-containing protein</fullName>
    </submittedName>
</protein>
<sequence>MARQDRKEREISDVSQGHEGLSRLLATARALDQLDAELRQVLPGSMRENIGVACIEGKTLVLAATSPAWASRARLMADDLLREANRQLDDRLEGTRVIVVPRLG</sequence>
<organism evidence="1 2">
    <name type="scientific">Wenzhouxiangella sediminis</name>
    <dbReference type="NCBI Taxonomy" id="1792836"/>
    <lineage>
        <taxon>Bacteria</taxon>
        <taxon>Pseudomonadati</taxon>
        <taxon>Pseudomonadota</taxon>
        <taxon>Gammaproteobacteria</taxon>
        <taxon>Chromatiales</taxon>
        <taxon>Wenzhouxiangellaceae</taxon>
        <taxon>Wenzhouxiangella</taxon>
    </lineage>
</organism>
<keyword evidence="2" id="KW-1185">Reference proteome</keyword>
<dbReference type="Pfam" id="PF05258">
    <property type="entry name" value="DciA"/>
    <property type="match status" value="1"/>
</dbReference>
<reference evidence="1 2" key="1">
    <citation type="submission" date="2018-08" db="EMBL/GenBank/DDBJ databases">
        <title>Wenzhouxiangella salilacus sp. nov., a novel bacterium isolated from a saline lake in Xinjiang Province, China.</title>
        <authorList>
            <person name="Han S."/>
        </authorList>
    </citation>
    <scope>NUCLEOTIDE SEQUENCE [LARGE SCALE GENOMIC DNA]</scope>
    <source>
        <strain evidence="1 2">XDB06</strain>
    </source>
</reference>
<dbReference type="RefSeq" id="WP_116651304.1">
    <property type="nucleotide sequence ID" value="NZ_QUZK01000042.1"/>
</dbReference>
<proteinExistence type="predicted"/>
<dbReference type="AlphaFoldDB" id="A0A3E1K6Z5"/>
<evidence type="ECO:0000313" key="1">
    <source>
        <dbReference type="EMBL" id="RFF29719.1"/>
    </source>
</evidence>
<comment type="caution">
    <text evidence="1">The sequence shown here is derived from an EMBL/GenBank/DDBJ whole genome shotgun (WGS) entry which is preliminary data.</text>
</comment>
<dbReference type="Proteomes" id="UP000260351">
    <property type="component" value="Unassembled WGS sequence"/>
</dbReference>
<dbReference type="InterPro" id="IPR007922">
    <property type="entry name" value="DciA-like"/>
</dbReference>